<reference evidence="1" key="1">
    <citation type="submission" date="2021-02" db="EMBL/GenBank/DDBJ databases">
        <authorList>
            <person name="Dougan E. K."/>
            <person name="Rhodes N."/>
            <person name="Thang M."/>
            <person name="Chan C."/>
        </authorList>
    </citation>
    <scope>NUCLEOTIDE SEQUENCE</scope>
</reference>
<dbReference type="Proteomes" id="UP000626109">
    <property type="component" value="Unassembled WGS sequence"/>
</dbReference>
<dbReference type="AlphaFoldDB" id="A0A813J795"/>
<protein>
    <submittedName>
        <fullName evidence="1">Uncharacterized protein</fullName>
    </submittedName>
</protein>
<name>A0A813J795_POLGL</name>
<accession>A0A813J795</accession>
<gene>
    <name evidence="1" type="ORF">PGLA2088_LOCUS15778</name>
</gene>
<evidence type="ECO:0000313" key="1">
    <source>
        <dbReference type="EMBL" id="CAE8664981.1"/>
    </source>
</evidence>
<organism evidence="1 2">
    <name type="scientific">Polarella glacialis</name>
    <name type="common">Dinoflagellate</name>
    <dbReference type="NCBI Taxonomy" id="89957"/>
    <lineage>
        <taxon>Eukaryota</taxon>
        <taxon>Sar</taxon>
        <taxon>Alveolata</taxon>
        <taxon>Dinophyceae</taxon>
        <taxon>Suessiales</taxon>
        <taxon>Suessiaceae</taxon>
        <taxon>Polarella</taxon>
    </lineage>
</organism>
<proteinExistence type="predicted"/>
<dbReference type="EMBL" id="CAJNNW010019692">
    <property type="protein sequence ID" value="CAE8664981.1"/>
    <property type="molecule type" value="Genomic_DNA"/>
</dbReference>
<sequence length="107" mass="12230">MKHDWKWLVYHGADYVQKWSVASSTCLMDHEKDPVRSELKRCSSAWHLLSSADGDNSWARGCVKSPTWHKLHGHLGQQKLPGARDSKLQLSRLACSRNLCDAQERLC</sequence>
<evidence type="ECO:0000313" key="2">
    <source>
        <dbReference type="Proteomes" id="UP000626109"/>
    </source>
</evidence>
<comment type="caution">
    <text evidence="1">The sequence shown here is derived from an EMBL/GenBank/DDBJ whole genome shotgun (WGS) entry which is preliminary data.</text>
</comment>